<keyword evidence="2" id="KW-1185">Reference proteome</keyword>
<reference evidence="1" key="1">
    <citation type="journal article" date="2023" name="G3 (Bethesda)">
        <title>A reference genome for the long-term kleptoplast-retaining sea slug Elysia crispata morphotype clarki.</title>
        <authorList>
            <person name="Eastman K.E."/>
            <person name="Pendleton A.L."/>
            <person name="Shaikh M.A."/>
            <person name="Suttiyut T."/>
            <person name="Ogas R."/>
            <person name="Tomko P."/>
            <person name="Gavelis G."/>
            <person name="Widhalm J.R."/>
            <person name="Wisecaver J.H."/>
        </authorList>
    </citation>
    <scope>NUCLEOTIDE SEQUENCE</scope>
    <source>
        <strain evidence="1">ECLA1</strain>
    </source>
</reference>
<proteinExistence type="predicted"/>
<dbReference type="AlphaFoldDB" id="A0AAE1BC16"/>
<evidence type="ECO:0000313" key="2">
    <source>
        <dbReference type="Proteomes" id="UP001283361"/>
    </source>
</evidence>
<dbReference type="Proteomes" id="UP001283361">
    <property type="component" value="Unassembled WGS sequence"/>
</dbReference>
<protein>
    <submittedName>
        <fullName evidence="1">Uncharacterized protein</fullName>
    </submittedName>
</protein>
<dbReference type="EMBL" id="JAWDGP010000232">
    <property type="protein sequence ID" value="KAK3802467.1"/>
    <property type="molecule type" value="Genomic_DNA"/>
</dbReference>
<name>A0AAE1BC16_9GAST</name>
<gene>
    <name evidence="1" type="ORF">RRG08_033106</name>
</gene>
<comment type="caution">
    <text evidence="1">The sequence shown here is derived from an EMBL/GenBank/DDBJ whole genome shotgun (WGS) entry which is preliminary data.</text>
</comment>
<organism evidence="1 2">
    <name type="scientific">Elysia crispata</name>
    <name type="common">lettuce slug</name>
    <dbReference type="NCBI Taxonomy" id="231223"/>
    <lineage>
        <taxon>Eukaryota</taxon>
        <taxon>Metazoa</taxon>
        <taxon>Spiralia</taxon>
        <taxon>Lophotrochozoa</taxon>
        <taxon>Mollusca</taxon>
        <taxon>Gastropoda</taxon>
        <taxon>Heterobranchia</taxon>
        <taxon>Euthyneura</taxon>
        <taxon>Panpulmonata</taxon>
        <taxon>Sacoglossa</taxon>
        <taxon>Placobranchoidea</taxon>
        <taxon>Plakobranchidae</taxon>
        <taxon>Elysia</taxon>
    </lineage>
</organism>
<sequence length="108" mass="12068">MGVYGPRDDWASPHFLLVATCQMIENVSYSSLPRRCLQSKELDGRVTSGKPGRVTVRASECDWGRLGALFSCISSDIGLCKVRLHCVCQQRKGQSCLDAETRLEQYQI</sequence>
<evidence type="ECO:0000313" key="1">
    <source>
        <dbReference type="EMBL" id="KAK3802467.1"/>
    </source>
</evidence>
<accession>A0AAE1BC16</accession>